<accession>A0A2N9AJY8</accession>
<proteinExistence type="predicted"/>
<evidence type="ECO:0000313" key="2">
    <source>
        <dbReference type="Proteomes" id="UP000233769"/>
    </source>
</evidence>
<sequence>MMQLSNTAPSSADRKHSRPKTYSGWALDRAIILDRACPGLLASTLYFGSARRQALFLALASFDWLGQAEIAKRFRYALEETDAPGNSDPAVIGRAILLLRRPRNLVRALFDTVPDGLLGAMQRLGHAPVGAPETYRELQRLFFSTTAPDRHRVKVLGQMSGSLVGAQIEIVSLLDPMLLHPAFVASVNETKQVAELNAALAYVRARCSKATGEAIRSSLARLKPGDHRSTLYKGWTYRFDRLPRTLDTRGDPTLVTLGSADALADAGRRYANCLKSKAGEVYVGNYVYIEYRPAAPEPGVIAELRVTTQGFLLEGLYARKNCKVRPERAAAVRRKLAACGVALYDHAPDDGDLVAAAAQVLSQYNFAEPDNTGWGVEFDEAPANDLEELETVASEAA</sequence>
<organism evidence="1 2">
    <name type="scientific">Methylorubrum extorquens</name>
    <name type="common">Methylobacterium dichloromethanicum</name>
    <name type="synonym">Methylobacterium extorquens</name>
    <dbReference type="NCBI Taxonomy" id="408"/>
    <lineage>
        <taxon>Bacteria</taxon>
        <taxon>Pseudomonadati</taxon>
        <taxon>Pseudomonadota</taxon>
        <taxon>Alphaproteobacteria</taxon>
        <taxon>Hyphomicrobiales</taxon>
        <taxon>Methylobacteriaceae</taxon>
        <taxon>Methylorubrum</taxon>
    </lineage>
</organism>
<evidence type="ECO:0000313" key="1">
    <source>
        <dbReference type="EMBL" id="SOR27677.1"/>
    </source>
</evidence>
<dbReference type="Proteomes" id="UP000233769">
    <property type="component" value="Chromosome tk0001"/>
</dbReference>
<protein>
    <submittedName>
        <fullName evidence="1">Uncharacterized protein</fullName>
    </submittedName>
</protein>
<gene>
    <name evidence="1" type="ORF">TK0001_1075</name>
</gene>
<name>A0A2N9AJY8_METEX</name>
<reference evidence="2" key="1">
    <citation type="submission" date="2017-10" db="EMBL/GenBank/DDBJ databases">
        <authorList>
            <person name="Regsiter A."/>
            <person name="William W."/>
        </authorList>
    </citation>
    <scope>NUCLEOTIDE SEQUENCE [LARGE SCALE GENOMIC DNA]</scope>
</reference>
<dbReference type="EMBL" id="LT962688">
    <property type="protein sequence ID" value="SOR27677.1"/>
    <property type="molecule type" value="Genomic_DNA"/>
</dbReference>
<dbReference type="AlphaFoldDB" id="A0A2N9AJY8"/>